<organism evidence="7 8">
    <name type="scientific">Dictyostelium firmibasis</name>
    <dbReference type="NCBI Taxonomy" id="79012"/>
    <lineage>
        <taxon>Eukaryota</taxon>
        <taxon>Amoebozoa</taxon>
        <taxon>Evosea</taxon>
        <taxon>Eumycetozoa</taxon>
        <taxon>Dictyostelia</taxon>
        <taxon>Dictyosteliales</taxon>
        <taxon>Dictyosteliaceae</taxon>
        <taxon>Dictyostelium</taxon>
    </lineage>
</organism>
<evidence type="ECO:0000256" key="5">
    <source>
        <dbReference type="ARBA" id="ARBA00035330"/>
    </source>
</evidence>
<proteinExistence type="inferred from homology"/>
<dbReference type="GO" id="GO:0006412">
    <property type="term" value="P:translation"/>
    <property type="evidence" value="ECO:0007669"/>
    <property type="project" value="InterPro"/>
</dbReference>
<dbReference type="GO" id="GO:0003735">
    <property type="term" value="F:structural constituent of ribosome"/>
    <property type="evidence" value="ECO:0007669"/>
    <property type="project" value="InterPro"/>
</dbReference>
<evidence type="ECO:0000256" key="3">
    <source>
        <dbReference type="ARBA" id="ARBA00023274"/>
    </source>
</evidence>
<dbReference type="AlphaFoldDB" id="A0AAN7UEJ8"/>
<evidence type="ECO:0000256" key="4">
    <source>
        <dbReference type="ARBA" id="ARBA00035223"/>
    </source>
</evidence>
<sequence length="132" mass="14492">MSQDLVWSIIKKNNAFLKHSHGLTLSAEPGNLRNKNSLKYSGLARKTTIDVAAKNGKVVVSSKIVKKANFPAQSQKTTTFSTVNTRKTARFVKTLATQYAPELRAAALGRLHRIQSSLRSSKQAAARKAKKN</sequence>
<dbReference type="Pfam" id="PF01778">
    <property type="entry name" value="Ribosomal_L28e"/>
    <property type="match status" value="1"/>
</dbReference>
<keyword evidence="8" id="KW-1185">Reference proteome</keyword>
<protein>
    <recommendedName>
        <fullName evidence="4">Large ribosomal subunit protein eL28</fullName>
    </recommendedName>
    <alternativeName>
        <fullName evidence="5">60S ribosomal protein L28</fullName>
    </alternativeName>
</protein>
<reference evidence="7 8" key="1">
    <citation type="submission" date="2023-11" db="EMBL/GenBank/DDBJ databases">
        <title>Dfirmibasis_genome.</title>
        <authorList>
            <person name="Edelbroek B."/>
            <person name="Kjellin J."/>
            <person name="Jerlstrom-Hultqvist J."/>
            <person name="Soderbom F."/>
        </authorList>
    </citation>
    <scope>NUCLEOTIDE SEQUENCE [LARGE SCALE GENOMIC DNA]</scope>
    <source>
        <strain evidence="7 8">TNS-C-14</strain>
    </source>
</reference>
<dbReference type="InterPro" id="IPR029004">
    <property type="entry name" value="Ribosomal_eL28/Mak16"/>
</dbReference>
<dbReference type="InterPro" id="IPR002672">
    <property type="entry name" value="Ribosomal_eL28"/>
</dbReference>
<dbReference type="GO" id="GO:1990904">
    <property type="term" value="C:ribonucleoprotein complex"/>
    <property type="evidence" value="ECO:0007669"/>
    <property type="project" value="UniProtKB-KW"/>
</dbReference>
<comment type="similarity">
    <text evidence="1">Belongs to the eukaryotic ribosomal protein eL28 family.</text>
</comment>
<accession>A0AAN7UEJ8</accession>
<dbReference type="Proteomes" id="UP001344447">
    <property type="component" value="Unassembled WGS sequence"/>
</dbReference>
<comment type="caution">
    <text evidence="7">The sequence shown here is derived from an EMBL/GenBank/DDBJ whole genome shotgun (WGS) entry which is preliminary data.</text>
</comment>
<dbReference type="PANTHER" id="PTHR10544">
    <property type="entry name" value="60S RIBOSOMAL PROTEIN L28"/>
    <property type="match status" value="1"/>
</dbReference>
<feature type="domain" description="Ribosomal eL28/Mak16" evidence="6">
    <location>
        <begin position="5"/>
        <end position="116"/>
    </location>
</feature>
<keyword evidence="3" id="KW-0687">Ribonucleoprotein</keyword>
<evidence type="ECO:0000313" key="7">
    <source>
        <dbReference type="EMBL" id="KAK5584850.1"/>
    </source>
</evidence>
<gene>
    <name evidence="7" type="ORF">RB653_006468</name>
</gene>
<evidence type="ECO:0000256" key="2">
    <source>
        <dbReference type="ARBA" id="ARBA00022980"/>
    </source>
</evidence>
<dbReference type="FunFam" id="3.30.390.110:FF:000005">
    <property type="entry name" value="60S ribosomal protein L28"/>
    <property type="match status" value="1"/>
</dbReference>
<evidence type="ECO:0000259" key="6">
    <source>
        <dbReference type="Pfam" id="PF01778"/>
    </source>
</evidence>
<dbReference type="GO" id="GO:0005840">
    <property type="term" value="C:ribosome"/>
    <property type="evidence" value="ECO:0007669"/>
    <property type="project" value="UniProtKB-KW"/>
</dbReference>
<name>A0AAN7UEJ8_9MYCE</name>
<evidence type="ECO:0000256" key="1">
    <source>
        <dbReference type="ARBA" id="ARBA00007926"/>
    </source>
</evidence>
<keyword evidence="2" id="KW-0689">Ribosomal protein</keyword>
<dbReference type="EMBL" id="JAVFKY010000001">
    <property type="protein sequence ID" value="KAK5584850.1"/>
    <property type="molecule type" value="Genomic_DNA"/>
</dbReference>
<dbReference type="Gene3D" id="3.30.390.110">
    <property type="match status" value="1"/>
</dbReference>
<evidence type="ECO:0000313" key="8">
    <source>
        <dbReference type="Proteomes" id="UP001344447"/>
    </source>
</evidence>